<sequence>MFDNTPSPSSSPTIITRRDMRAITFSAATVAAFGRFVSRDSQQALPGSLCLGIVPGCLHQPQPTHAQTPRKSFEVYREDDIHQAFQPGSNTTDLSLKDRRSQMLVFILLPFVRAKSMSMTFRLACHA</sequence>
<dbReference type="AlphaFoldDB" id="A0A2D3UNK5"/>
<accession>A0A2D3UNK5</accession>
<proteinExistence type="predicted"/>
<keyword evidence="2" id="KW-1185">Reference proteome</keyword>
<dbReference type="RefSeq" id="XP_023621945.1">
    <property type="nucleotide sequence ID" value="XM_023766177.1"/>
</dbReference>
<dbReference type="Proteomes" id="UP000225277">
    <property type="component" value="Unassembled WGS sequence"/>
</dbReference>
<reference evidence="1 2" key="1">
    <citation type="submission" date="2016-03" db="EMBL/GenBank/DDBJ databases">
        <authorList>
            <person name="Ploux O."/>
        </authorList>
    </citation>
    <scope>NUCLEOTIDE SEQUENCE [LARGE SCALE GENOMIC DNA]</scope>
    <source>
        <strain evidence="1 2">URUG2</strain>
    </source>
</reference>
<dbReference type="EMBL" id="FJUY01000001">
    <property type="protein sequence ID" value="CZT15048.1"/>
    <property type="molecule type" value="Genomic_DNA"/>
</dbReference>
<gene>
    <name evidence="1" type="ORF">RCC_12036</name>
</gene>
<protein>
    <submittedName>
        <fullName evidence="1">Uncharacterized protein</fullName>
    </submittedName>
</protein>
<organism evidence="1 2">
    <name type="scientific">Ramularia collo-cygni</name>
    <dbReference type="NCBI Taxonomy" id="112498"/>
    <lineage>
        <taxon>Eukaryota</taxon>
        <taxon>Fungi</taxon>
        <taxon>Dikarya</taxon>
        <taxon>Ascomycota</taxon>
        <taxon>Pezizomycotina</taxon>
        <taxon>Dothideomycetes</taxon>
        <taxon>Dothideomycetidae</taxon>
        <taxon>Mycosphaerellales</taxon>
        <taxon>Mycosphaerellaceae</taxon>
        <taxon>Ramularia</taxon>
    </lineage>
</organism>
<name>A0A2D3UNK5_9PEZI</name>
<dbReference type="GeneID" id="35606596"/>
<evidence type="ECO:0000313" key="1">
    <source>
        <dbReference type="EMBL" id="CZT15048.1"/>
    </source>
</evidence>
<evidence type="ECO:0000313" key="2">
    <source>
        <dbReference type="Proteomes" id="UP000225277"/>
    </source>
</evidence>